<sequence>MRKGRRLRVYTLLLAAAIIVPLFHKTYYLRIEYVVKGEGVVGPEVFSRHFLLAPTIEQFQERDYAQIYVNGVPVSFSVRGDSEGNEYADPGSVSFSGAVNITLVQRIKVATSPFRGKWILRGGIAWDEVKGGSRLGGFWKCNSSSRSFEDLATLSNQLRRSSSSVDQFIVNVIRWTLERFTYSEREEGGVMCPAGFMERMTGSCGDVHAFIAALLKIQGVDASLIYAYIVFPEATQSITAGTTSFTLEGAYPHIFALVNISGILLPIDLTASTGSSPADKVSRASVNALDNIIILYRVSSSDPNDYLLVYTPSGAQEVRLSIRVLTDSWEEVKHYAVLVAGLALLLLLLREGRATSA</sequence>
<keyword evidence="1" id="KW-0812">Transmembrane</keyword>
<protein>
    <recommendedName>
        <fullName evidence="3">Transglutaminase-like domain-containing protein</fullName>
    </recommendedName>
</protein>
<evidence type="ECO:0008006" key="3">
    <source>
        <dbReference type="Google" id="ProtNLM"/>
    </source>
</evidence>
<proteinExistence type="predicted"/>
<dbReference type="InterPro" id="IPR038765">
    <property type="entry name" value="Papain-like_cys_pep_sf"/>
</dbReference>
<evidence type="ECO:0000313" key="2">
    <source>
        <dbReference type="EMBL" id="HGI43056.1"/>
    </source>
</evidence>
<accession>A0A7C4B8T5</accession>
<evidence type="ECO:0000256" key="1">
    <source>
        <dbReference type="SAM" id="Phobius"/>
    </source>
</evidence>
<keyword evidence="1" id="KW-1133">Transmembrane helix</keyword>
<name>A0A7C4B8T5_THEPE</name>
<gene>
    <name evidence="2" type="ORF">ENV17_01545</name>
</gene>
<keyword evidence="1" id="KW-0472">Membrane</keyword>
<feature type="transmembrane region" description="Helical" evidence="1">
    <location>
        <begin position="7"/>
        <end position="24"/>
    </location>
</feature>
<dbReference type="EMBL" id="DTFI01000046">
    <property type="protein sequence ID" value="HGI43056.1"/>
    <property type="molecule type" value="Genomic_DNA"/>
</dbReference>
<dbReference type="SUPFAM" id="SSF54001">
    <property type="entry name" value="Cysteine proteinases"/>
    <property type="match status" value="1"/>
</dbReference>
<organism evidence="2">
    <name type="scientific">Thermofilum pendens</name>
    <dbReference type="NCBI Taxonomy" id="2269"/>
    <lineage>
        <taxon>Archaea</taxon>
        <taxon>Thermoproteota</taxon>
        <taxon>Thermoprotei</taxon>
        <taxon>Thermofilales</taxon>
        <taxon>Thermofilaceae</taxon>
        <taxon>Thermofilum</taxon>
    </lineage>
</organism>
<comment type="caution">
    <text evidence="2">The sequence shown here is derived from an EMBL/GenBank/DDBJ whole genome shotgun (WGS) entry which is preliminary data.</text>
</comment>
<reference evidence="2" key="1">
    <citation type="journal article" date="2020" name="mSystems">
        <title>Genome- and Community-Level Interaction Insights into Carbon Utilization and Element Cycling Functions of Hydrothermarchaeota in Hydrothermal Sediment.</title>
        <authorList>
            <person name="Zhou Z."/>
            <person name="Liu Y."/>
            <person name="Xu W."/>
            <person name="Pan J."/>
            <person name="Luo Z.H."/>
            <person name="Li M."/>
        </authorList>
    </citation>
    <scope>NUCLEOTIDE SEQUENCE [LARGE SCALE GENOMIC DNA]</scope>
    <source>
        <strain evidence="2">SpSt-735</strain>
    </source>
</reference>
<dbReference type="AlphaFoldDB" id="A0A7C4B8T5"/>